<feature type="coiled-coil region" evidence="1">
    <location>
        <begin position="56"/>
        <end position="125"/>
    </location>
</feature>
<dbReference type="OMA" id="FIWQKYV"/>
<evidence type="ECO:0000313" key="3">
    <source>
        <dbReference type="Proteomes" id="UP000054928"/>
    </source>
</evidence>
<name>A0A0P1ANR6_PLAHL</name>
<dbReference type="Proteomes" id="UP000054928">
    <property type="component" value="Unassembled WGS sequence"/>
</dbReference>
<organism evidence="2 3">
    <name type="scientific">Plasmopara halstedii</name>
    <name type="common">Downy mildew of sunflower</name>
    <dbReference type="NCBI Taxonomy" id="4781"/>
    <lineage>
        <taxon>Eukaryota</taxon>
        <taxon>Sar</taxon>
        <taxon>Stramenopiles</taxon>
        <taxon>Oomycota</taxon>
        <taxon>Peronosporomycetes</taxon>
        <taxon>Peronosporales</taxon>
        <taxon>Peronosporaceae</taxon>
        <taxon>Plasmopara</taxon>
    </lineage>
</organism>
<dbReference type="AlphaFoldDB" id="A0A0P1ANR6"/>
<keyword evidence="3" id="KW-1185">Reference proteome</keyword>
<reference evidence="3" key="1">
    <citation type="submission" date="2014-09" db="EMBL/GenBank/DDBJ databases">
        <authorList>
            <person name="Sharma Rahul"/>
            <person name="Thines Marco"/>
        </authorList>
    </citation>
    <scope>NUCLEOTIDE SEQUENCE [LARGE SCALE GENOMIC DNA]</scope>
</reference>
<feature type="coiled-coil region" evidence="1">
    <location>
        <begin position="186"/>
        <end position="261"/>
    </location>
</feature>
<protein>
    <submittedName>
        <fullName evidence="2">Uncharacterized protein</fullName>
    </submittedName>
</protein>
<dbReference type="OrthoDB" id="167763at2759"/>
<accession>A0A0P1ANR6</accession>
<evidence type="ECO:0000313" key="2">
    <source>
        <dbReference type="EMBL" id="CEG43146.1"/>
    </source>
</evidence>
<dbReference type="GeneID" id="36408416"/>
<dbReference type="EMBL" id="CCYD01000653">
    <property type="protein sequence ID" value="CEG43146.1"/>
    <property type="molecule type" value="Genomic_DNA"/>
</dbReference>
<sequence length="302" mass="35301">MIESDNNSKFAVEVRVLREQLQARDTEVTLLLEQVAALTTQLHETSGELECRMTFVADAVTRIDDLESQVAEAKRGLLTHEMQLFEGRQRETALETLLSGKEKQAEHWESEIHRKESELEVQKAAEREFKLLVEMKNNDVLAWKAKAQAVMTVVDELKSHITNARTKKREVIATLRQQIGSWKARVAKRELTIESLQRRCQDLERVVDRIERERTLEQDAHEKNKLAYDQQALIVVLREKVEKAKKKEQLLQTKIIRLREEVLLSESQRETDHRRQEQLVEGKEKEVAFLWQKYVESLKITA</sequence>
<dbReference type="RefSeq" id="XP_024579515.1">
    <property type="nucleotide sequence ID" value="XM_024729105.1"/>
</dbReference>
<evidence type="ECO:0000256" key="1">
    <source>
        <dbReference type="SAM" id="Coils"/>
    </source>
</evidence>
<proteinExistence type="predicted"/>
<keyword evidence="1" id="KW-0175">Coiled coil</keyword>